<dbReference type="Proteomes" id="UP000504617">
    <property type="component" value="Unplaced"/>
</dbReference>
<organism evidence="2 3">
    <name type="scientific">Thamnophis sirtalis</name>
    <dbReference type="NCBI Taxonomy" id="35019"/>
    <lineage>
        <taxon>Eukaryota</taxon>
        <taxon>Metazoa</taxon>
        <taxon>Chordata</taxon>
        <taxon>Craniata</taxon>
        <taxon>Vertebrata</taxon>
        <taxon>Euteleostomi</taxon>
        <taxon>Lepidosauria</taxon>
        <taxon>Squamata</taxon>
        <taxon>Bifurcata</taxon>
        <taxon>Unidentata</taxon>
        <taxon>Episquamata</taxon>
        <taxon>Toxicofera</taxon>
        <taxon>Serpentes</taxon>
        <taxon>Colubroidea</taxon>
        <taxon>Colubridae</taxon>
        <taxon>Natricinae</taxon>
        <taxon>Thamnophis</taxon>
    </lineage>
</organism>
<dbReference type="Pfam" id="PF10300">
    <property type="entry name" value="Iml2-TPR_39"/>
    <property type="match status" value="1"/>
</dbReference>
<sequence>MDAQHTRRRSEAKDPRSSTTDLNVALNECMVAVNLFLNNKFQDALASLQTKRKDSMYHALTYATILEIQAMMTFDSKDILNAGNTMEEAQVICQKRVGVGLTTVMMCDHNRQLSLRHKLRTTHNRYETYKVKKSSKGIEEYLSRVLKKKTGDVLS</sequence>
<dbReference type="PANTHER" id="PTHR31859:SF3">
    <property type="entry name" value="TETRATRICOPEPTIDE REPEAT PROTEIN 39A"/>
    <property type="match status" value="1"/>
</dbReference>
<evidence type="ECO:0000313" key="2">
    <source>
        <dbReference type="Proteomes" id="UP000504617"/>
    </source>
</evidence>
<dbReference type="PANTHER" id="PTHR31859">
    <property type="entry name" value="TETRATRICOPEPTIDE REPEAT PROTEIN 39 FAMILY MEMBER"/>
    <property type="match status" value="1"/>
</dbReference>
<gene>
    <name evidence="3" type="primary">LOC106546447</name>
</gene>
<name>A0A6I9XXA7_9SAUR</name>
<reference evidence="3" key="1">
    <citation type="submission" date="2025-08" db="UniProtKB">
        <authorList>
            <consortium name="RefSeq"/>
        </authorList>
    </citation>
    <scope>IDENTIFICATION</scope>
    <source>
        <tissue evidence="3">Skeletal muscle</tissue>
    </source>
</reference>
<dbReference type="RefSeq" id="XP_013918797.1">
    <property type="nucleotide sequence ID" value="XM_014063322.1"/>
</dbReference>
<dbReference type="GeneID" id="106546447"/>
<dbReference type="KEGG" id="tsr:106546447"/>
<keyword evidence="1" id="KW-0802">TPR repeat</keyword>
<proteinExistence type="predicted"/>
<evidence type="ECO:0000313" key="3">
    <source>
        <dbReference type="RefSeq" id="XP_013918797.1"/>
    </source>
</evidence>
<dbReference type="InterPro" id="IPR019412">
    <property type="entry name" value="IML2/TPR_39"/>
</dbReference>
<keyword evidence="2" id="KW-1185">Reference proteome</keyword>
<dbReference type="AlphaFoldDB" id="A0A6I9XXA7"/>
<accession>A0A6I9XXA7</accession>
<dbReference type="OrthoDB" id="43460at2759"/>
<evidence type="ECO:0000256" key="1">
    <source>
        <dbReference type="ARBA" id="ARBA00022803"/>
    </source>
</evidence>
<protein>
    <submittedName>
        <fullName evidence="3">Tetratricopeptide repeat protein 39B-like</fullName>
    </submittedName>
</protein>